<keyword evidence="14" id="KW-1185">Reference proteome</keyword>
<evidence type="ECO:0000256" key="4">
    <source>
        <dbReference type="ARBA" id="ARBA00022723"/>
    </source>
</evidence>
<evidence type="ECO:0000256" key="3">
    <source>
        <dbReference type="ARBA" id="ARBA00022705"/>
    </source>
</evidence>
<evidence type="ECO:0000256" key="9">
    <source>
        <dbReference type="ARBA" id="ARBA00023242"/>
    </source>
</evidence>
<dbReference type="GO" id="GO:0003682">
    <property type="term" value="F:chromatin binding"/>
    <property type="evidence" value="ECO:0007669"/>
    <property type="project" value="InterPro"/>
</dbReference>
<dbReference type="InterPro" id="IPR050311">
    <property type="entry name" value="ORC1/CDC6"/>
</dbReference>
<evidence type="ECO:0000256" key="8">
    <source>
        <dbReference type="ARBA" id="ARBA00023125"/>
    </source>
</evidence>
<dbReference type="CDD" id="cd00009">
    <property type="entry name" value="AAA"/>
    <property type="match status" value="1"/>
</dbReference>
<dbReference type="Pfam" id="PF22606">
    <property type="entry name" value="Cdc6-ORC-like_ATPase_lid"/>
    <property type="match status" value="1"/>
</dbReference>
<organism evidence="13 14">
    <name type="scientific">Lachnellula subtilissima</name>
    <dbReference type="NCBI Taxonomy" id="602034"/>
    <lineage>
        <taxon>Eukaryota</taxon>
        <taxon>Fungi</taxon>
        <taxon>Dikarya</taxon>
        <taxon>Ascomycota</taxon>
        <taxon>Pezizomycotina</taxon>
        <taxon>Leotiomycetes</taxon>
        <taxon>Helotiales</taxon>
        <taxon>Lachnaceae</taxon>
        <taxon>Lachnellula</taxon>
    </lineage>
</organism>
<proteinExistence type="inferred from homology"/>
<dbReference type="PANTHER" id="PTHR10763:SF23">
    <property type="entry name" value="ORIGIN RECOGNITION COMPLEX SUBUNIT 1"/>
    <property type="match status" value="1"/>
</dbReference>
<dbReference type="PROSITE" id="PS51038">
    <property type="entry name" value="BAH"/>
    <property type="match status" value="1"/>
</dbReference>
<comment type="subcellular location">
    <subcellularLocation>
        <location evidence="1 10">Nucleus</location>
    </subcellularLocation>
</comment>
<dbReference type="OrthoDB" id="1926878at2759"/>
<dbReference type="SMART" id="SM00382">
    <property type="entry name" value="AAA"/>
    <property type="match status" value="1"/>
</dbReference>
<feature type="compositionally biased region" description="Acidic residues" evidence="11">
    <location>
        <begin position="34"/>
        <end position="45"/>
    </location>
</feature>
<sequence>MPPKATTLTPRQKRINKTELANKLAEAALNGDSDSSEEASDEEIEQWERVYETKNTYNSDNEAGSSKKRRGKQAKPTTKEPNIIGARRRDDGLECRVGDCVLLKAADGSVPWVGMIMQFTGADEDGDDCANFLWFCNEKEIQHKAKKRGDFLPNERYITTGWDESPLESIIEKATILTESEFAAKFPKGTIPRKSVYFGKVFVCRRGCNLKSTTYSEEFSWKDIAHDTEDDVIRLVERLEYETKATKKPRLDKRKRGDDEFDFKDKAGDEPGTPRKKHKTFTVSTPRKPRTPSKLLTPSHKRVIVKKPLEFTPLGTRVLDADHVYSSPFQTARSRLHVSSVPTSLPCREDEFASVYSHLEAAIYEGTGACIYISGTPGTGKTATVREVVAQLNAASEAEELDYFTFVEINGMKVTDPHQSYSLLWEALKGDRVSPSHALDLLEREFNHPSPRRTPCVVLMDELDQLVTKNQSVMYNFFNWPGLRHSKLIVLAVANTMDLPERTLSNKISSRLGLTRITFAGYTHEQLMKIIQSRLEGVPGDIVTSDAIQFASRKVAAVSGDARRALDICRRAVELAESDSLSVPAPNTPSKSGKGVEKMSKSLGIVTIATVKKAINEATTSPLQQYLRGLPLSAKILLAALMAKTRRTGVAESVLGDVLDEARRMAKMDTSGQTLEYLMKPNSIFSTKGMIVKQPMKAPRVLGMGMCAVDLMEAGIIGLEARKADRTGKIRLSIGDEDLKLAFKDDPEIKSLGFTA</sequence>
<feature type="compositionally biased region" description="Basic and acidic residues" evidence="11">
    <location>
        <begin position="255"/>
        <end position="273"/>
    </location>
</feature>
<dbReference type="Gene3D" id="3.40.50.300">
    <property type="entry name" value="P-loop containing nucleotide triphosphate hydrolases"/>
    <property type="match status" value="1"/>
</dbReference>
<dbReference type="SUPFAM" id="SSF82061">
    <property type="entry name" value="BAH domain"/>
    <property type="match status" value="1"/>
</dbReference>
<gene>
    <name evidence="13" type="primary">orc1</name>
    <name evidence="13" type="ORF">LSUB1_G002191</name>
</gene>
<evidence type="ECO:0000256" key="1">
    <source>
        <dbReference type="ARBA" id="ARBA00004123"/>
    </source>
</evidence>
<dbReference type="AlphaFoldDB" id="A0A8H8RMG6"/>
<dbReference type="InterPro" id="IPR003593">
    <property type="entry name" value="AAA+_ATPase"/>
</dbReference>
<dbReference type="InterPro" id="IPR001025">
    <property type="entry name" value="BAH_dom"/>
</dbReference>
<reference evidence="13 14" key="1">
    <citation type="submission" date="2018-05" db="EMBL/GenBank/DDBJ databases">
        <title>Genome sequencing and assembly of the regulated plant pathogen Lachnellula willkommii and related sister species for the development of diagnostic species identification markers.</title>
        <authorList>
            <person name="Giroux E."/>
            <person name="Bilodeau G."/>
        </authorList>
    </citation>
    <scope>NUCLEOTIDE SEQUENCE [LARGE SCALE GENOMIC DNA]</scope>
    <source>
        <strain evidence="13 14">CBS 197.66</strain>
    </source>
</reference>
<dbReference type="GO" id="GO:0033314">
    <property type="term" value="P:mitotic DNA replication checkpoint signaling"/>
    <property type="evidence" value="ECO:0007669"/>
    <property type="project" value="TreeGrafter"/>
</dbReference>
<dbReference type="Pfam" id="PF00004">
    <property type="entry name" value="AAA"/>
    <property type="match status" value="1"/>
</dbReference>
<keyword evidence="3 10" id="KW-0235">DNA replication</keyword>
<keyword evidence="8 10" id="KW-0238">DNA-binding</keyword>
<evidence type="ECO:0000256" key="6">
    <source>
        <dbReference type="ARBA" id="ARBA00022840"/>
    </source>
</evidence>
<dbReference type="Gene3D" id="1.10.8.60">
    <property type="match status" value="1"/>
</dbReference>
<feature type="domain" description="BAH" evidence="12">
    <location>
        <begin position="93"/>
        <end position="219"/>
    </location>
</feature>
<evidence type="ECO:0000256" key="7">
    <source>
        <dbReference type="ARBA" id="ARBA00022842"/>
    </source>
</evidence>
<dbReference type="GO" id="GO:0006270">
    <property type="term" value="P:DNA replication initiation"/>
    <property type="evidence" value="ECO:0007669"/>
    <property type="project" value="TreeGrafter"/>
</dbReference>
<dbReference type="FunFam" id="3.40.50.300:FF:000199">
    <property type="entry name" value="Origin recognition complex subunit 1"/>
    <property type="match status" value="1"/>
</dbReference>
<name>A0A8H8RMG6_9HELO</name>
<comment type="function">
    <text evidence="10">Component of the origin recognition complex (ORC) that binds origins of replication. DNA-binding is ATP-dependent, however specific DNA sequences that define origins of replication have not been identified so far. ORC is required to assemble the pre-replication complex necessary to initiate DNA replication.</text>
</comment>
<dbReference type="Gene3D" id="2.30.30.490">
    <property type="match status" value="1"/>
</dbReference>
<keyword evidence="7" id="KW-0460">Magnesium</keyword>
<evidence type="ECO:0000256" key="2">
    <source>
        <dbReference type="ARBA" id="ARBA00008398"/>
    </source>
</evidence>
<dbReference type="Proteomes" id="UP000462212">
    <property type="component" value="Unassembled WGS sequence"/>
</dbReference>
<dbReference type="Pfam" id="PF21312">
    <property type="entry name" value="WHD_ORC1"/>
    <property type="match status" value="1"/>
</dbReference>
<keyword evidence="5 10" id="KW-0547">Nucleotide-binding</keyword>
<evidence type="ECO:0000313" key="13">
    <source>
        <dbReference type="EMBL" id="TVY37714.1"/>
    </source>
</evidence>
<dbReference type="Pfam" id="PF01426">
    <property type="entry name" value="BAH"/>
    <property type="match status" value="1"/>
</dbReference>
<evidence type="ECO:0000256" key="11">
    <source>
        <dbReference type="SAM" id="MobiDB-lite"/>
    </source>
</evidence>
<feature type="region of interest" description="Disordered" evidence="11">
    <location>
        <begin position="27"/>
        <end position="83"/>
    </location>
</feature>
<feature type="region of interest" description="Disordered" evidence="11">
    <location>
        <begin position="247"/>
        <end position="295"/>
    </location>
</feature>
<evidence type="ECO:0000313" key="14">
    <source>
        <dbReference type="Proteomes" id="UP000462212"/>
    </source>
</evidence>
<dbReference type="GO" id="GO:0003688">
    <property type="term" value="F:DNA replication origin binding"/>
    <property type="evidence" value="ECO:0007669"/>
    <property type="project" value="TreeGrafter"/>
</dbReference>
<protein>
    <recommendedName>
        <fullName evidence="10">Origin recognition complex subunit 1</fullName>
    </recommendedName>
</protein>
<dbReference type="InterPro" id="IPR027417">
    <property type="entry name" value="P-loop_NTPase"/>
</dbReference>
<accession>A0A8H8RMG6</accession>
<dbReference type="InterPro" id="IPR043151">
    <property type="entry name" value="BAH_sf"/>
</dbReference>
<evidence type="ECO:0000259" key="12">
    <source>
        <dbReference type="PROSITE" id="PS51038"/>
    </source>
</evidence>
<evidence type="ECO:0000256" key="10">
    <source>
        <dbReference type="RuleBase" id="RU365058"/>
    </source>
</evidence>
<comment type="similarity">
    <text evidence="2 10">Belongs to the ORC1 family.</text>
</comment>
<dbReference type="SUPFAM" id="SSF52540">
    <property type="entry name" value="P-loop containing nucleoside triphosphate hydrolases"/>
    <property type="match status" value="1"/>
</dbReference>
<dbReference type="PANTHER" id="PTHR10763">
    <property type="entry name" value="CELL DIVISION CONTROL PROTEIN 6-RELATED"/>
    <property type="match status" value="1"/>
</dbReference>
<dbReference type="InterPro" id="IPR054425">
    <property type="entry name" value="Cdc6_ORC1-like_ATPase_lid"/>
</dbReference>
<dbReference type="GO" id="GO:0046872">
    <property type="term" value="F:metal ion binding"/>
    <property type="evidence" value="ECO:0007669"/>
    <property type="project" value="UniProtKB-KW"/>
</dbReference>
<dbReference type="GO" id="GO:0005664">
    <property type="term" value="C:nuclear origin of replication recognition complex"/>
    <property type="evidence" value="ECO:0007669"/>
    <property type="project" value="TreeGrafter"/>
</dbReference>
<comment type="subunit">
    <text evidence="10">ORC is composed of six subunits.</text>
</comment>
<comment type="caution">
    <text evidence="13">The sequence shown here is derived from an EMBL/GenBank/DDBJ whole genome shotgun (WGS) entry which is preliminary data.</text>
</comment>
<dbReference type="InterPro" id="IPR048867">
    <property type="entry name" value="WHD_ORC1"/>
</dbReference>
<keyword evidence="9 10" id="KW-0539">Nucleus</keyword>
<dbReference type="GO" id="GO:0005524">
    <property type="term" value="F:ATP binding"/>
    <property type="evidence" value="ECO:0007669"/>
    <property type="project" value="UniProtKB-KW"/>
</dbReference>
<feature type="compositionally biased region" description="Polar residues" evidence="11">
    <location>
        <begin position="53"/>
        <end position="64"/>
    </location>
</feature>
<dbReference type="GO" id="GO:0016887">
    <property type="term" value="F:ATP hydrolysis activity"/>
    <property type="evidence" value="ECO:0007669"/>
    <property type="project" value="InterPro"/>
</dbReference>
<evidence type="ECO:0000256" key="5">
    <source>
        <dbReference type="ARBA" id="ARBA00022741"/>
    </source>
</evidence>
<keyword evidence="4" id="KW-0479">Metal-binding</keyword>
<dbReference type="EMBL" id="QGMJ01000331">
    <property type="protein sequence ID" value="TVY37714.1"/>
    <property type="molecule type" value="Genomic_DNA"/>
</dbReference>
<dbReference type="InterPro" id="IPR003959">
    <property type="entry name" value="ATPase_AAA_core"/>
</dbReference>
<keyword evidence="6 10" id="KW-0067">ATP-binding</keyword>